<proteinExistence type="predicted"/>
<accession>A0A455W1V0</accession>
<protein>
    <submittedName>
        <fullName evidence="1">Uncharacterized protein</fullName>
    </submittedName>
</protein>
<name>A0A455W1V0_MARNT</name>
<dbReference type="AlphaFoldDB" id="A0A455W1V0"/>
<gene>
    <name evidence="1" type="ORF">YBY_10120</name>
</gene>
<dbReference type="EMBL" id="AP019537">
    <property type="protein sequence ID" value="BBJ03164.1"/>
    <property type="molecule type" value="Genomic_DNA"/>
</dbReference>
<sequence>MRPTALAAMAQGNRAKRAIVFKLDIATKALAGIHRALLILAHKLWALIIPCRARNTSPGPMTAGTQPPY</sequence>
<evidence type="ECO:0000313" key="1">
    <source>
        <dbReference type="EMBL" id="BBJ03164.1"/>
    </source>
</evidence>
<reference evidence="1" key="1">
    <citation type="submission" date="2019-03" db="EMBL/GenBank/DDBJ databases">
        <title>Whole genome analysis of nitrate-reducing bacteria Marinobacter hydrocarbonoclasticus YB03.</title>
        <authorList>
            <person name="Azam A.H."/>
            <person name="Yuk S.R."/>
            <person name="Kamarisima K."/>
            <person name="Miyanaga K."/>
            <person name="Tanji Y."/>
        </authorList>
    </citation>
    <scope>NUCLEOTIDE SEQUENCE</scope>
    <source>
        <strain evidence="1">YB03</strain>
    </source>
</reference>
<organism evidence="1">
    <name type="scientific">Marinobacter nauticus</name>
    <name type="common">Marinobacter hydrocarbonoclasticus</name>
    <name type="synonym">Marinobacter aquaeolei</name>
    <dbReference type="NCBI Taxonomy" id="2743"/>
    <lineage>
        <taxon>Bacteria</taxon>
        <taxon>Pseudomonadati</taxon>
        <taxon>Pseudomonadota</taxon>
        <taxon>Gammaproteobacteria</taxon>
        <taxon>Pseudomonadales</taxon>
        <taxon>Marinobacteraceae</taxon>
        <taxon>Marinobacter</taxon>
    </lineage>
</organism>